<dbReference type="OrthoDB" id="10480200at2759"/>
<organism evidence="1 2">
    <name type="scientific">Musa troglodytarum</name>
    <name type="common">fe'i banana</name>
    <dbReference type="NCBI Taxonomy" id="320322"/>
    <lineage>
        <taxon>Eukaryota</taxon>
        <taxon>Viridiplantae</taxon>
        <taxon>Streptophyta</taxon>
        <taxon>Embryophyta</taxon>
        <taxon>Tracheophyta</taxon>
        <taxon>Spermatophyta</taxon>
        <taxon>Magnoliopsida</taxon>
        <taxon>Liliopsida</taxon>
        <taxon>Zingiberales</taxon>
        <taxon>Musaceae</taxon>
        <taxon>Musa</taxon>
    </lineage>
</organism>
<keyword evidence="2" id="KW-1185">Reference proteome</keyword>
<evidence type="ECO:0000313" key="2">
    <source>
        <dbReference type="Proteomes" id="UP001055439"/>
    </source>
</evidence>
<sequence>MNPHWKTRVPAAPGRPVPLTPSICSTRGFFGSCASRGCSSPLTDPPSRPLNADDLSTVASVAVSSCDIYCGMVKHMVIVVAGWQS</sequence>
<proteinExistence type="predicted"/>
<gene>
    <name evidence="1" type="ORF">MUK42_35887</name>
</gene>
<evidence type="ECO:0000313" key="1">
    <source>
        <dbReference type="EMBL" id="URE11308.1"/>
    </source>
</evidence>
<dbReference type="Proteomes" id="UP001055439">
    <property type="component" value="Chromosome 6"/>
</dbReference>
<name>A0A9E7GDT1_9LILI</name>
<protein>
    <submittedName>
        <fullName evidence="1">Uncharacterized protein</fullName>
    </submittedName>
</protein>
<dbReference type="EMBL" id="CP097508">
    <property type="protein sequence ID" value="URE11308.1"/>
    <property type="molecule type" value="Genomic_DNA"/>
</dbReference>
<accession>A0A9E7GDT1</accession>
<dbReference type="AlphaFoldDB" id="A0A9E7GDT1"/>
<reference evidence="1" key="1">
    <citation type="submission" date="2022-05" db="EMBL/GenBank/DDBJ databases">
        <title>The Musa troglodytarum L. genome provides insights into the mechanism of non-climacteric behaviour and enrichment of carotenoids.</title>
        <authorList>
            <person name="Wang J."/>
        </authorList>
    </citation>
    <scope>NUCLEOTIDE SEQUENCE</scope>
    <source>
        <tissue evidence="1">Leaf</tissue>
    </source>
</reference>